<evidence type="ECO:0000313" key="2">
    <source>
        <dbReference type="Proteomes" id="UP000593719"/>
    </source>
</evidence>
<organism evidence="1 2">
    <name type="scientific">Sulfurimonas sediminis</name>
    <dbReference type="NCBI Taxonomy" id="2590020"/>
    <lineage>
        <taxon>Bacteria</taxon>
        <taxon>Pseudomonadati</taxon>
        <taxon>Campylobacterota</taxon>
        <taxon>Epsilonproteobacteria</taxon>
        <taxon>Campylobacterales</taxon>
        <taxon>Sulfurimonadaceae</taxon>
        <taxon>Sulfurimonas</taxon>
    </lineage>
</organism>
<dbReference type="RefSeq" id="WP_193151726.1">
    <property type="nucleotide sequence ID" value="NZ_CP041235.1"/>
</dbReference>
<name>A0A7M1B1C8_9BACT</name>
<reference evidence="1 2" key="1">
    <citation type="submission" date="2019-06" db="EMBL/GenBank/DDBJ databases">
        <title>Sulfurimonas gotlandica sp. nov., a chemoautotrophic and psychrotolerant epsilonproteobacterium isolated from a pelagic redoxcline, and an emended description of the genus Sulfurimonas.</title>
        <authorList>
            <person name="Wang S."/>
            <person name="Jiang L."/>
            <person name="Shao Z."/>
        </authorList>
    </citation>
    <scope>NUCLEOTIDE SEQUENCE [LARGE SCALE GENOMIC DNA]</scope>
    <source>
        <strain evidence="1 2">S2-6</strain>
    </source>
</reference>
<evidence type="ECO:0000313" key="1">
    <source>
        <dbReference type="EMBL" id="QOP43440.1"/>
    </source>
</evidence>
<dbReference type="Proteomes" id="UP000593719">
    <property type="component" value="Chromosome"/>
</dbReference>
<protein>
    <submittedName>
        <fullName evidence="1">Uncharacterized protein</fullName>
    </submittedName>
</protein>
<accession>A0A7M1B1C8</accession>
<sequence>MYPNKKLRTGFCMKVEGVLLNRPDLHNIAAELGINPGDVLTKNQILTIYNTSEACQEIVKDNALATFVAMALNISPQNITDIKEVVEEPVKIEFDLSDFEDDEDDE</sequence>
<dbReference type="EMBL" id="CP041235">
    <property type="protein sequence ID" value="QOP43440.1"/>
    <property type="molecule type" value="Genomic_DNA"/>
</dbReference>
<gene>
    <name evidence="1" type="ORF">FJR45_05525</name>
</gene>
<proteinExistence type="predicted"/>
<dbReference type="KEGG" id="ssei:FJR45_05525"/>
<keyword evidence="2" id="KW-1185">Reference proteome</keyword>
<dbReference type="AlphaFoldDB" id="A0A7M1B1C8"/>